<gene>
    <name evidence="9" type="ORF">DN745_08875</name>
</gene>
<dbReference type="PANTHER" id="PTHR45663">
    <property type="entry name" value="GEO12009P1"/>
    <property type="match status" value="1"/>
</dbReference>
<sequence>MELNTDNFEQEVLESDLPVAAYFWAEWCGLCKTLTPVLDELATEYEARIQVGQVNIDAHPALTNEYRIRDTPTLIFFHKGNVLRRLTGDASRSHLEEMFEQMAEIAEEQD</sequence>
<dbReference type="SUPFAM" id="SSF52833">
    <property type="entry name" value="Thioredoxin-like"/>
    <property type="match status" value="1"/>
</dbReference>
<feature type="disulfide bond" description="Redox-active" evidence="7">
    <location>
        <begin position="28"/>
        <end position="31"/>
    </location>
</feature>
<evidence type="ECO:0000256" key="3">
    <source>
        <dbReference type="ARBA" id="ARBA00022982"/>
    </source>
</evidence>
<dbReference type="EMBL" id="CP030032">
    <property type="protein sequence ID" value="AWV89444.1"/>
    <property type="molecule type" value="Genomic_DNA"/>
</dbReference>
<dbReference type="PIRSF" id="PIRSF000077">
    <property type="entry name" value="Thioredoxin"/>
    <property type="match status" value="1"/>
</dbReference>
<keyword evidence="10" id="KW-1185">Reference proteome</keyword>
<dbReference type="PANTHER" id="PTHR45663:SF11">
    <property type="entry name" value="GEO12009P1"/>
    <property type="match status" value="1"/>
</dbReference>
<proteinExistence type="inferred from homology"/>
<dbReference type="AlphaFoldDB" id="A0A2Z4FL74"/>
<evidence type="ECO:0000256" key="6">
    <source>
        <dbReference type="PIRNR" id="PIRNR000077"/>
    </source>
</evidence>
<keyword evidence="4 7" id="KW-1015">Disulfide bond</keyword>
<accession>A0A2Z4FL74</accession>
<evidence type="ECO:0000256" key="2">
    <source>
        <dbReference type="ARBA" id="ARBA00022448"/>
    </source>
</evidence>
<evidence type="ECO:0000259" key="8">
    <source>
        <dbReference type="PROSITE" id="PS51352"/>
    </source>
</evidence>
<protein>
    <recommendedName>
        <fullName evidence="6">Thioredoxin</fullName>
    </recommendedName>
</protein>
<organism evidence="9 10">
    <name type="scientific">Bradymonas sediminis</name>
    <dbReference type="NCBI Taxonomy" id="1548548"/>
    <lineage>
        <taxon>Bacteria</taxon>
        <taxon>Deltaproteobacteria</taxon>
        <taxon>Bradymonadales</taxon>
        <taxon>Bradymonadaceae</taxon>
        <taxon>Bradymonas</taxon>
    </lineage>
</organism>
<dbReference type="InterPro" id="IPR005746">
    <property type="entry name" value="Thioredoxin"/>
</dbReference>
<dbReference type="OrthoDB" id="9790390at2"/>
<evidence type="ECO:0000256" key="1">
    <source>
        <dbReference type="ARBA" id="ARBA00008987"/>
    </source>
</evidence>
<evidence type="ECO:0000256" key="7">
    <source>
        <dbReference type="PIRSR" id="PIRSR000077-4"/>
    </source>
</evidence>
<keyword evidence="5 7" id="KW-0676">Redox-active center</keyword>
<evidence type="ECO:0000256" key="5">
    <source>
        <dbReference type="ARBA" id="ARBA00023284"/>
    </source>
</evidence>
<dbReference type="PROSITE" id="PS51352">
    <property type="entry name" value="THIOREDOXIN_2"/>
    <property type="match status" value="1"/>
</dbReference>
<dbReference type="GO" id="GO:0015035">
    <property type="term" value="F:protein-disulfide reductase activity"/>
    <property type="evidence" value="ECO:0007669"/>
    <property type="project" value="InterPro"/>
</dbReference>
<keyword evidence="3" id="KW-0249">Electron transport</keyword>
<evidence type="ECO:0000313" key="10">
    <source>
        <dbReference type="Proteomes" id="UP000249799"/>
    </source>
</evidence>
<dbReference type="FunFam" id="3.40.30.10:FF:000001">
    <property type="entry name" value="Thioredoxin"/>
    <property type="match status" value="1"/>
</dbReference>
<dbReference type="Pfam" id="PF00085">
    <property type="entry name" value="Thioredoxin"/>
    <property type="match status" value="1"/>
</dbReference>
<dbReference type="CDD" id="cd02947">
    <property type="entry name" value="TRX_family"/>
    <property type="match status" value="1"/>
</dbReference>
<dbReference type="Gene3D" id="3.40.30.10">
    <property type="entry name" value="Glutaredoxin"/>
    <property type="match status" value="1"/>
</dbReference>
<feature type="domain" description="Thioredoxin" evidence="8">
    <location>
        <begin position="1"/>
        <end position="104"/>
    </location>
</feature>
<evidence type="ECO:0000313" key="9">
    <source>
        <dbReference type="EMBL" id="AWV89444.1"/>
    </source>
</evidence>
<dbReference type="KEGG" id="bsed:DN745_08875"/>
<comment type="similarity">
    <text evidence="1 6">Belongs to the thioredoxin family.</text>
</comment>
<dbReference type="GO" id="GO:0005737">
    <property type="term" value="C:cytoplasm"/>
    <property type="evidence" value="ECO:0007669"/>
    <property type="project" value="TreeGrafter"/>
</dbReference>
<reference evidence="9 10" key="1">
    <citation type="submission" date="2018-06" db="EMBL/GenBank/DDBJ databases">
        <title>Lujinxingia sediminis gen. nov. sp. nov., a new facultative anaerobic member of the class Deltaproteobacteria, and proposal of Lujinxingaceae fam. nov.</title>
        <authorList>
            <person name="Guo L.-Y."/>
            <person name="Li C.-M."/>
            <person name="Wang S."/>
            <person name="Du Z.-J."/>
        </authorList>
    </citation>
    <scope>NUCLEOTIDE SEQUENCE [LARGE SCALE GENOMIC DNA]</scope>
    <source>
        <strain evidence="9 10">FA350</strain>
    </source>
</reference>
<dbReference type="InterPro" id="IPR036249">
    <property type="entry name" value="Thioredoxin-like_sf"/>
</dbReference>
<dbReference type="Proteomes" id="UP000249799">
    <property type="component" value="Chromosome"/>
</dbReference>
<keyword evidence="2" id="KW-0813">Transport</keyword>
<dbReference type="InterPro" id="IPR013766">
    <property type="entry name" value="Thioredoxin_domain"/>
</dbReference>
<evidence type="ECO:0000256" key="4">
    <source>
        <dbReference type="ARBA" id="ARBA00023157"/>
    </source>
</evidence>
<name>A0A2Z4FL74_9DELT</name>